<dbReference type="Proteomes" id="UP000054565">
    <property type="component" value="Unassembled WGS sequence"/>
</dbReference>
<evidence type="ECO:0000313" key="3">
    <source>
        <dbReference type="Proteomes" id="UP000054565"/>
    </source>
</evidence>
<gene>
    <name evidence="2" type="ORF">CIRG_06264</name>
</gene>
<dbReference type="AlphaFoldDB" id="A0A0J6YI53"/>
<feature type="region of interest" description="Disordered" evidence="1">
    <location>
        <begin position="1"/>
        <end position="44"/>
    </location>
</feature>
<dbReference type="EMBL" id="DS028096">
    <property type="protein sequence ID" value="KMP06583.1"/>
    <property type="molecule type" value="Genomic_DNA"/>
</dbReference>
<reference evidence="3" key="1">
    <citation type="journal article" date="2010" name="Genome Res.">
        <title>Population genomic sequencing of Coccidioides fungi reveals recent hybridization and transposon control.</title>
        <authorList>
            <person name="Neafsey D.E."/>
            <person name="Barker B.M."/>
            <person name="Sharpton T.J."/>
            <person name="Stajich J.E."/>
            <person name="Park D.J."/>
            <person name="Whiston E."/>
            <person name="Hung C.-Y."/>
            <person name="McMahan C."/>
            <person name="White J."/>
            <person name="Sykes S."/>
            <person name="Heiman D."/>
            <person name="Young S."/>
            <person name="Zeng Q."/>
            <person name="Abouelleil A."/>
            <person name="Aftuck L."/>
            <person name="Bessette D."/>
            <person name="Brown A."/>
            <person name="FitzGerald M."/>
            <person name="Lui A."/>
            <person name="Macdonald J.P."/>
            <person name="Priest M."/>
            <person name="Orbach M.J."/>
            <person name="Galgiani J.N."/>
            <person name="Kirkland T.N."/>
            <person name="Cole G.T."/>
            <person name="Birren B.W."/>
            <person name="Henn M.R."/>
            <person name="Taylor J.W."/>
            <person name="Rounsley S.D."/>
        </authorList>
    </citation>
    <scope>NUCLEOTIDE SEQUENCE [LARGE SCALE GENOMIC DNA]</scope>
    <source>
        <strain evidence="3">RMSCC 2394</strain>
    </source>
</reference>
<proteinExistence type="predicted"/>
<accession>A0A0J6YI53</accession>
<evidence type="ECO:0000313" key="2">
    <source>
        <dbReference type="EMBL" id="KMP06583.1"/>
    </source>
</evidence>
<protein>
    <submittedName>
        <fullName evidence="2">Uncharacterized protein</fullName>
    </submittedName>
</protein>
<name>A0A0J6YI53_COCIT</name>
<organism evidence="2 3">
    <name type="scientific">Coccidioides immitis RMSCC 2394</name>
    <dbReference type="NCBI Taxonomy" id="404692"/>
    <lineage>
        <taxon>Eukaryota</taxon>
        <taxon>Fungi</taxon>
        <taxon>Dikarya</taxon>
        <taxon>Ascomycota</taxon>
        <taxon>Pezizomycotina</taxon>
        <taxon>Eurotiomycetes</taxon>
        <taxon>Eurotiomycetidae</taxon>
        <taxon>Onygenales</taxon>
        <taxon>Onygenaceae</taxon>
        <taxon>Coccidioides</taxon>
    </lineage>
</organism>
<evidence type="ECO:0000256" key="1">
    <source>
        <dbReference type="SAM" id="MobiDB-lite"/>
    </source>
</evidence>
<sequence>MPMCGKPDSSHVPLSQSPQPHLLFSEPEQRSSVHLTPRRQRLSA</sequence>